<organism evidence="1 2">
    <name type="scientific">Agaribacillus aureus</name>
    <dbReference type="NCBI Taxonomy" id="3051825"/>
    <lineage>
        <taxon>Bacteria</taxon>
        <taxon>Pseudomonadati</taxon>
        <taxon>Bacteroidota</taxon>
        <taxon>Cytophagia</taxon>
        <taxon>Cytophagales</taxon>
        <taxon>Splendidivirgaceae</taxon>
        <taxon>Agaribacillus</taxon>
    </lineage>
</organism>
<name>A0ABT8L4H1_9BACT</name>
<dbReference type="Proteomes" id="UP001172083">
    <property type="component" value="Unassembled WGS sequence"/>
</dbReference>
<reference evidence="1" key="1">
    <citation type="submission" date="2023-06" db="EMBL/GenBank/DDBJ databases">
        <title>Genomic of Agaribacillus aureum.</title>
        <authorList>
            <person name="Wang G."/>
        </authorList>
    </citation>
    <scope>NUCLEOTIDE SEQUENCE</scope>
    <source>
        <strain evidence="1">BMA12</strain>
    </source>
</reference>
<comment type="caution">
    <text evidence="1">The sequence shown here is derived from an EMBL/GenBank/DDBJ whole genome shotgun (WGS) entry which is preliminary data.</text>
</comment>
<evidence type="ECO:0000313" key="1">
    <source>
        <dbReference type="EMBL" id="MDN5212647.1"/>
    </source>
</evidence>
<dbReference type="RefSeq" id="WP_346757964.1">
    <property type="nucleotide sequence ID" value="NZ_JAUJEB010000001.1"/>
</dbReference>
<dbReference type="EMBL" id="JAUJEB010000001">
    <property type="protein sequence ID" value="MDN5212647.1"/>
    <property type="molecule type" value="Genomic_DNA"/>
</dbReference>
<gene>
    <name evidence="1" type="ORF">QQ020_11345</name>
</gene>
<evidence type="ECO:0000313" key="2">
    <source>
        <dbReference type="Proteomes" id="UP001172083"/>
    </source>
</evidence>
<sequence>MNKKGNLFFLIKSLNQSEKRYFKLFCSTINVESNYIKLFEAIDKQEVYDEKKLRQIFSSEVFTRQLHVTKIYLSQLILKSLRNYHHKISKTAELADLTRDIEILFSKELFDQCYFTIEKAQKLAISYEKFALLTEILNWKRKLYLARFGANAARLQEIDDLAADGLRKLQSIQQYWSMTTNLSQFNRPDTEAKKFHESSILKTAGEPLALRSKILFYHLLYGQGVMGSNNQLAEESLENLIAVIEAHPHHIKDDPGPYLNSLNNKVTFLILHHRYDEVIPIIEKIRAVPDEFGIKKANKLRLRTLLRTYNIELELYRDQKDLSKGKALMVTIRSFLEKYEKSVPDNYFILFWNQFANIEFMAKDYAAALVWVNRIMQIKSDARLDIQRYARLLQLIIHFELGNVIFLRYSIDSYRRFLRKKTGISPFEKLCLRHFAKLSHVAPGDYPVYLQKFYHDLFEKDKTLITPGILDYLDIKSWLEHKVHQHE</sequence>
<keyword evidence="2" id="KW-1185">Reference proteome</keyword>
<accession>A0ABT8L4H1</accession>
<protein>
    <submittedName>
        <fullName evidence="1">Uncharacterized protein</fullName>
    </submittedName>
</protein>
<proteinExistence type="predicted"/>